<protein>
    <recommendedName>
        <fullName evidence="3">DUF4283 domain-containing protein</fullName>
    </recommendedName>
</protein>
<dbReference type="Gene3D" id="3.60.10.10">
    <property type="entry name" value="Endonuclease/exonuclease/phosphatase"/>
    <property type="match status" value="1"/>
</dbReference>
<evidence type="ECO:0000313" key="2">
    <source>
        <dbReference type="Proteomes" id="UP000541444"/>
    </source>
</evidence>
<keyword evidence="2" id="KW-1185">Reference proteome</keyword>
<reference evidence="1 2" key="1">
    <citation type="journal article" date="2020" name="IScience">
        <title>Genome Sequencing of the Endangered Kingdonia uniflora (Circaeasteraceae, Ranunculales) Reveals Potential Mechanisms of Evolutionary Specialization.</title>
        <authorList>
            <person name="Sun Y."/>
            <person name="Deng T."/>
            <person name="Zhang A."/>
            <person name="Moore M.J."/>
            <person name="Landis J.B."/>
            <person name="Lin N."/>
            <person name="Zhang H."/>
            <person name="Zhang X."/>
            <person name="Huang J."/>
            <person name="Zhang X."/>
            <person name="Sun H."/>
            <person name="Wang H."/>
        </authorList>
    </citation>
    <scope>NUCLEOTIDE SEQUENCE [LARGE SCALE GENOMIC DNA]</scope>
    <source>
        <strain evidence="1">TB1705</strain>
        <tissue evidence="1">Leaf</tissue>
    </source>
</reference>
<dbReference type="InterPro" id="IPR036691">
    <property type="entry name" value="Endo/exonu/phosph_ase_sf"/>
</dbReference>
<evidence type="ECO:0008006" key="3">
    <source>
        <dbReference type="Google" id="ProtNLM"/>
    </source>
</evidence>
<dbReference type="EMBL" id="JACGCM010000669">
    <property type="protein sequence ID" value="KAF6169262.1"/>
    <property type="molecule type" value="Genomic_DNA"/>
</dbReference>
<dbReference type="PANTHER" id="PTHR33710:SF64">
    <property type="entry name" value="ENDONUCLEASE_EXONUCLEASE_PHOSPHATASE DOMAIN-CONTAINING PROTEIN"/>
    <property type="match status" value="1"/>
</dbReference>
<organism evidence="1 2">
    <name type="scientific">Kingdonia uniflora</name>
    <dbReference type="NCBI Taxonomy" id="39325"/>
    <lineage>
        <taxon>Eukaryota</taxon>
        <taxon>Viridiplantae</taxon>
        <taxon>Streptophyta</taxon>
        <taxon>Embryophyta</taxon>
        <taxon>Tracheophyta</taxon>
        <taxon>Spermatophyta</taxon>
        <taxon>Magnoliopsida</taxon>
        <taxon>Ranunculales</taxon>
        <taxon>Circaeasteraceae</taxon>
        <taxon>Kingdonia</taxon>
    </lineage>
</organism>
<dbReference type="OrthoDB" id="1113909at2759"/>
<sequence length="447" mass="50471">MDLWETKSFFPRAQSRDQNGAPTYAEMAKEQEGRSCSFEQLPTPGRRGDFPSIKVPIEAHKRGLNRNRFNLVCRLDLQKTPILEVRSKAIDLWKPKEIYRLIPVGKGYITIFLDNEEDRNKIWSGGVKFLGLGVEFWEVDTLMALGRTLGTPIQIDQSSITMDFGYFAKVLIDIDLAEPIPSKILVEVEGGDFWQRIELGVTLKFCSHCKFIGHTFAECRVIKEHVQRVEDPKKNQQEIPAAPEGTCGVSGKWVSKSLTLWLPPHSILLFSVKKCLSPQYTRSGGTGPLSSSITEFNDCIDTCRLFENHSTGSKFSWCNGQKGNARILIRLDRALYNSAWISNFKGWSCKYLARDNSDHSALVGSTQGIPKPSNIPFRFLAVWASDTSFRHLVASSYGESLDGDPLFVIMKKLQRLKVAIKVWKKDNMGDLKNQIEKSTADLEELQA</sequence>
<accession>A0A7J7NQL9</accession>
<proteinExistence type="predicted"/>
<comment type="caution">
    <text evidence="1">The sequence shown here is derived from an EMBL/GenBank/DDBJ whole genome shotgun (WGS) entry which is preliminary data.</text>
</comment>
<evidence type="ECO:0000313" key="1">
    <source>
        <dbReference type="EMBL" id="KAF6169262.1"/>
    </source>
</evidence>
<gene>
    <name evidence="1" type="ORF">GIB67_013692</name>
</gene>
<dbReference type="SUPFAM" id="SSF56219">
    <property type="entry name" value="DNase I-like"/>
    <property type="match status" value="1"/>
</dbReference>
<dbReference type="PANTHER" id="PTHR33710">
    <property type="entry name" value="BNAC02G09200D PROTEIN"/>
    <property type="match status" value="1"/>
</dbReference>
<dbReference type="Proteomes" id="UP000541444">
    <property type="component" value="Unassembled WGS sequence"/>
</dbReference>
<name>A0A7J7NQL9_9MAGN</name>
<dbReference type="AlphaFoldDB" id="A0A7J7NQL9"/>